<evidence type="ECO:0000313" key="2">
    <source>
        <dbReference type="EMBL" id="STX10219.1"/>
    </source>
</evidence>
<dbReference type="AlphaFoldDB" id="A0A8B4QBY9"/>
<dbReference type="RefSeq" id="WP_109348210.1">
    <property type="nucleotide sequence ID" value="NZ_BJUE01000016.1"/>
</dbReference>
<gene>
    <name evidence="3" type="ORF">DFR61_10111</name>
    <name evidence="2" type="ORF">NCTC10597_01934</name>
</gene>
<reference evidence="2 4" key="1">
    <citation type="submission" date="2018-06" db="EMBL/GenBank/DDBJ databases">
        <authorList>
            <consortium name="Pathogen Informatics"/>
            <person name="Doyle S."/>
        </authorList>
    </citation>
    <scope>NUCLEOTIDE SEQUENCE [LARGE SCALE GENOMIC DNA]</scope>
    <source>
        <strain evidence="2 4">NCTC10597</strain>
    </source>
</reference>
<dbReference type="Proteomes" id="UP000294641">
    <property type="component" value="Unassembled WGS sequence"/>
</dbReference>
<evidence type="ECO:0000256" key="1">
    <source>
        <dbReference type="SAM" id="Phobius"/>
    </source>
</evidence>
<sequence>MNFCYNCGAKLISDANFCGNCGIKLPNTLNQENENTLDSSDTTKLIYTQQHFSSSRVKSNQSTQKIGTFLPIFHLRNTAIIANIIMWYVLYVTAGIIESDTDDFSVKPRVALYFVISGIGLLILLILQYYTRNKLIWLTGIWALILLYFPYDSFLRFFGLYQWSGLAIAQYFAYFPEYSNPVVNILIGFFLINLFFYRRLCNCIN</sequence>
<keyword evidence="5" id="KW-1185">Reference proteome</keyword>
<feature type="transmembrane region" description="Helical" evidence="1">
    <location>
        <begin position="181"/>
        <end position="197"/>
    </location>
</feature>
<dbReference type="EMBL" id="UGNP01000001">
    <property type="protein sequence ID" value="STX10219.1"/>
    <property type="molecule type" value="Genomic_DNA"/>
</dbReference>
<feature type="transmembrane region" description="Helical" evidence="1">
    <location>
        <begin position="110"/>
        <end position="129"/>
    </location>
</feature>
<protein>
    <submittedName>
        <fullName evidence="2">Predicted membrane protein</fullName>
    </submittedName>
</protein>
<comment type="caution">
    <text evidence="2">The sequence shown here is derived from an EMBL/GenBank/DDBJ whole genome shotgun (WGS) entry which is preliminary data.</text>
</comment>
<dbReference type="EMBL" id="SNZG01000001">
    <property type="protein sequence ID" value="TDR44175.1"/>
    <property type="molecule type" value="Genomic_DNA"/>
</dbReference>
<feature type="transmembrane region" description="Helical" evidence="1">
    <location>
        <begin position="135"/>
        <end position="151"/>
    </location>
</feature>
<organism evidence="2 4">
    <name type="scientific">Kurthia zopfii</name>
    <dbReference type="NCBI Taxonomy" id="1650"/>
    <lineage>
        <taxon>Bacteria</taxon>
        <taxon>Bacillati</taxon>
        <taxon>Bacillota</taxon>
        <taxon>Bacilli</taxon>
        <taxon>Bacillales</taxon>
        <taxon>Caryophanaceae</taxon>
        <taxon>Kurthia</taxon>
    </lineage>
</organism>
<name>A0A8B4QBY9_9BACL</name>
<feature type="transmembrane region" description="Helical" evidence="1">
    <location>
        <begin position="79"/>
        <end position="98"/>
    </location>
</feature>
<dbReference type="Proteomes" id="UP000254330">
    <property type="component" value="Unassembled WGS sequence"/>
</dbReference>
<reference evidence="3 5" key="2">
    <citation type="submission" date="2019-03" db="EMBL/GenBank/DDBJ databases">
        <title>Genomic Encyclopedia of Type Strains, Phase IV (KMG-IV): sequencing the most valuable type-strain genomes for metagenomic binning, comparative biology and taxonomic classification.</title>
        <authorList>
            <person name="Goeker M."/>
        </authorList>
    </citation>
    <scope>NUCLEOTIDE SEQUENCE [LARGE SCALE GENOMIC DNA]</scope>
    <source>
        <strain evidence="3 5">DSM 20580</strain>
    </source>
</reference>
<evidence type="ECO:0000313" key="4">
    <source>
        <dbReference type="Proteomes" id="UP000254330"/>
    </source>
</evidence>
<keyword evidence="1" id="KW-0812">Transmembrane</keyword>
<keyword evidence="1" id="KW-0472">Membrane</keyword>
<keyword evidence="1" id="KW-1133">Transmembrane helix</keyword>
<evidence type="ECO:0000313" key="5">
    <source>
        <dbReference type="Proteomes" id="UP000294641"/>
    </source>
</evidence>
<evidence type="ECO:0000313" key="3">
    <source>
        <dbReference type="EMBL" id="TDR44175.1"/>
    </source>
</evidence>
<proteinExistence type="predicted"/>
<accession>A0A8B4QBY9</accession>
<dbReference type="OrthoDB" id="1822804at2"/>